<evidence type="ECO:0000256" key="1">
    <source>
        <dbReference type="ARBA" id="ARBA00022485"/>
    </source>
</evidence>
<dbReference type="Gene3D" id="3.30.70.20">
    <property type="match status" value="1"/>
</dbReference>
<keyword evidence="2 9" id="KW-0963">Cytoplasm</keyword>
<keyword evidence="7 9" id="KW-0408">Iron</keyword>
<dbReference type="KEGG" id="nde:NIDE1121"/>
<comment type="catalytic activity">
    <reaction evidence="9">
        <text>epoxyqueuosine(34) in tRNA + AH2 = queuosine(34) in tRNA + A + H2O</text>
        <dbReference type="Rhea" id="RHEA:32159"/>
        <dbReference type="Rhea" id="RHEA-COMP:18571"/>
        <dbReference type="Rhea" id="RHEA-COMP:18582"/>
        <dbReference type="ChEBI" id="CHEBI:13193"/>
        <dbReference type="ChEBI" id="CHEBI:15377"/>
        <dbReference type="ChEBI" id="CHEBI:17499"/>
        <dbReference type="ChEBI" id="CHEBI:194431"/>
        <dbReference type="ChEBI" id="CHEBI:194443"/>
        <dbReference type="EC" id="1.17.99.6"/>
    </reaction>
</comment>
<feature type="binding site" evidence="9">
    <location>
        <position position="71"/>
    </location>
    <ligand>
        <name>cob(II)alamin</name>
        <dbReference type="ChEBI" id="CHEBI:16304"/>
    </ligand>
</feature>
<evidence type="ECO:0000259" key="11">
    <source>
        <dbReference type="PROSITE" id="PS51379"/>
    </source>
</evidence>
<dbReference type="InterPro" id="IPR004453">
    <property type="entry name" value="QueG"/>
</dbReference>
<feature type="binding site" evidence="9">
    <location>
        <position position="208"/>
    </location>
    <ligand>
        <name>[4Fe-4S] cluster</name>
        <dbReference type="ChEBI" id="CHEBI:49883"/>
        <label>2</label>
    </ligand>
</feature>
<dbReference type="InterPro" id="IPR017900">
    <property type="entry name" value="4Fe4S_Fe_S_CS"/>
</dbReference>
<dbReference type="EMBL" id="FP929003">
    <property type="protein sequence ID" value="CBK40880.1"/>
    <property type="molecule type" value="Genomic_DNA"/>
</dbReference>
<comment type="subunit">
    <text evidence="9">Monomer.</text>
</comment>
<dbReference type="GO" id="GO:0046872">
    <property type="term" value="F:metal ion binding"/>
    <property type="evidence" value="ECO:0007669"/>
    <property type="project" value="UniProtKB-KW"/>
</dbReference>
<keyword evidence="4 9" id="KW-0479">Metal-binding</keyword>
<dbReference type="PANTHER" id="PTHR30002:SF4">
    <property type="entry name" value="EPOXYQUEUOSINE REDUCTASE"/>
    <property type="match status" value="1"/>
</dbReference>
<accession>D8PCC1</accession>
<keyword evidence="9" id="KW-0170">Cobalt</keyword>
<dbReference type="Proteomes" id="UP000001660">
    <property type="component" value="Chromosome"/>
</dbReference>
<keyword evidence="8 9" id="KW-0411">Iron-sulfur</keyword>
<feature type="binding site" evidence="9">
    <location>
        <position position="204"/>
    </location>
    <ligand>
        <name>[4Fe-4S] cluster</name>
        <dbReference type="ChEBI" id="CHEBI:49883"/>
        <label>1</label>
    </ligand>
</feature>
<dbReference type="Pfam" id="PF08331">
    <property type="entry name" value="QueG_DUF1730"/>
    <property type="match status" value="1"/>
</dbReference>
<dbReference type="Pfam" id="PF13484">
    <property type="entry name" value="Fer4_16"/>
    <property type="match status" value="1"/>
</dbReference>
<keyword evidence="9" id="KW-0846">Cobalamin</keyword>
<protein>
    <recommendedName>
        <fullName evidence="9">Epoxyqueuosine reductase</fullName>
        <ecNumber evidence="9">1.17.99.6</ecNumber>
    </recommendedName>
    <alternativeName>
        <fullName evidence="9">Queuosine biosynthesis protein QueG</fullName>
    </alternativeName>
</protein>
<dbReference type="PANTHER" id="PTHR30002">
    <property type="entry name" value="EPOXYQUEUOSINE REDUCTASE"/>
    <property type="match status" value="1"/>
</dbReference>
<feature type="binding site" evidence="9">
    <location>
        <position position="144"/>
    </location>
    <ligand>
        <name>cob(II)alamin</name>
        <dbReference type="ChEBI" id="CHEBI:16304"/>
    </ligand>
</feature>
<dbReference type="GO" id="GO:0031419">
    <property type="term" value="F:cobalamin binding"/>
    <property type="evidence" value="ECO:0007669"/>
    <property type="project" value="UniProtKB-KW"/>
</dbReference>
<evidence type="ECO:0000256" key="5">
    <source>
        <dbReference type="ARBA" id="ARBA00022785"/>
    </source>
</evidence>
<evidence type="ECO:0000256" key="6">
    <source>
        <dbReference type="ARBA" id="ARBA00023002"/>
    </source>
</evidence>
<evidence type="ECO:0000256" key="4">
    <source>
        <dbReference type="ARBA" id="ARBA00022723"/>
    </source>
</evidence>
<keyword evidence="6 9" id="KW-0560">Oxidoreductase</keyword>
<feature type="region of interest" description="Disordered" evidence="10">
    <location>
        <begin position="322"/>
        <end position="343"/>
    </location>
</feature>
<dbReference type="SUPFAM" id="SSF46548">
    <property type="entry name" value="alpha-helical ferredoxin"/>
    <property type="match status" value="1"/>
</dbReference>
<evidence type="ECO:0000313" key="13">
    <source>
        <dbReference type="Proteomes" id="UP000001660"/>
    </source>
</evidence>
<keyword evidence="3 9" id="KW-0819">tRNA processing</keyword>
<keyword evidence="5 9" id="KW-0671">Queuosine biosynthesis</keyword>
<keyword evidence="1 9" id="KW-0004">4Fe-4S</keyword>
<dbReference type="NCBIfam" id="TIGR00276">
    <property type="entry name" value="tRNA epoxyqueuosine(34) reductase QueG"/>
    <property type="match status" value="1"/>
</dbReference>
<evidence type="ECO:0000256" key="10">
    <source>
        <dbReference type="SAM" id="MobiDB-lite"/>
    </source>
</evidence>
<comment type="cofactor">
    <cofactor evidence="9">
        <name>cob(II)alamin</name>
        <dbReference type="ChEBI" id="CHEBI:16304"/>
    </cofactor>
</comment>
<comment type="similarity">
    <text evidence="9">Belongs to the QueG family.</text>
</comment>
<feature type="binding site" evidence="9">
    <location>
        <begin position="254"/>
        <end position="255"/>
    </location>
    <ligand>
        <name>cob(II)alamin</name>
        <dbReference type="ChEBI" id="CHEBI:16304"/>
    </ligand>
</feature>
<proteinExistence type="inferred from homology"/>
<feature type="binding site" evidence="9">
    <location>
        <position position="201"/>
    </location>
    <ligand>
        <name>[4Fe-4S] cluster</name>
        <dbReference type="ChEBI" id="CHEBI:49883"/>
        <label>1</label>
    </ligand>
</feature>
<dbReference type="HOGENOM" id="CLU_030790_0_0_0"/>
<feature type="active site" description="Proton donor" evidence="9">
    <location>
        <position position="144"/>
    </location>
</feature>
<gene>
    <name evidence="12" type="primary">yjeS</name>
    <name evidence="9" type="synonym">queG</name>
    <name evidence="12" type="ORF">NIDE1121</name>
</gene>
<dbReference type="GO" id="GO:0005737">
    <property type="term" value="C:cytoplasm"/>
    <property type="evidence" value="ECO:0007669"/>
    <property type="project" value="UniProtKB-SubCell"/>
</dbReference>
<keyword evidence="13" id="KW-1185">Reference proteome</keyword>
<name>D8PCC1_9BACT</name>
<comment type="caution">
    <text evidence="9">Lacks conserved residue(s) required for the propagation of feature annotation.</text>
</comment>
<sequence length="343" mass="37764">MSASLTVAIKQAARELGFDAVGISRLPTQANPATHRNHQDPEAGLLDRLQKWLRRGYHATMAWMVRDPERRADPTRVLPGCRSIISVGMNYYTDYRADERQGNGRIARYAWGRDYHKILGDRLAQLTERIGTLAAGSLNRAYVDTGPVMEKAWAQQAGLGWIGKHSNLVSTDFGSWLLLGEILTTLELEPDEAGSDLCGSCTLCIQACPTGAITEPYVVDAGRCISYLTIELRGTEPPIAEELRRKLGNRIFGCDDCLDICPYNVQARPTTEPGFQPSPLTAAPSLLALTKMDEQTFATTFTHSPIRRAKYAGLQRNLSWALSNETAPADRHSPAAPPSDDPR</sequence>
<dbReference type="GO" id="GO:0052693">
    <property type="term" value="F:epoxyqueuosine reductase activity"/>
    <property type="evidence" value="ECO:0007669"/>
    <property type="project" value="UniProtKB-UniRule"/>
</dbReference>
<evidence type="ECO:0000256" key="9">
    <source>
        <dbReference type="HAMAP-Rule" id="MF_00916"/>
    </source>
</evidence>
<dbReference type="EC" id="1.17.99.6" evidence="9"/>
<evidence type="ECO:0000313" key="12">
    <source>
        <dbReference type="EMBL" id="CBK40880.1"/>
    </source>
</evidence>
<dbReference type="GO" id="GO:0008616">
    <property type="term" value="P:tRNA queuosine(34) biosynthetic process"/>
    <property type="evidence" value="ECO:0007669"/>
    <property type="project" value="UniProtKB-UniRule"/>
</dbReference>
<dbReference type="HAMAP" id="MF_00916">
    <property type="entry name" value="QueG"/>
    <property type="match status" value="1"/>
</dbReference>
<comment type="subcellular location">
    <subcellularLocation>
        <location evidence="9">Cytoplasm</location>
    </subcellularLocation>
</comment>
<comment type="cofactor">
    <cofactor evidence="9">
        <name>[4Fe-4S] cluster</name>
        <dbReference type="ChEBI" id="CHEBI:49883"/>
    </cofactor>
    <text evidence="9">Binds 2 [4Fe-4S] clusters per monomer.</text>
</comment>
<dbReference type="eggNOG" id="COG1600">
    <property type="taxonomic scope" value="Bacteria"/>
</dbReference>
<comment type="pathway">
    <text evidence="9">tRNA modification; tRNA-queuosine biosynthesis.</text>
</comment>
<dbReference type="InterPro" id="IPR013542">
    <property type="entry name" value="QueG_DUF1730"/>
</dbReference>
<dbReference type="PROSITE" id="PS00198">
    <property type="entry name" value="4FE4S_FER_1"/>
    <property type="match status" value="1"/>
</dbReference>
<evidence type="ECO:0000256" key="8">
    <source>
        <dbReference type="ARBA" id="ARBA00023014"/>
    </source>
</evidence>
<feature type="binding site" evidence="9">
    <location>
        <position position="261"/>
    </location>
    <ligand>
        <name>[4Fe-4S] cluster</name>
        <dbReference type="ChEBI" id="CHEBI:49883"/>
        <label>1</label>
    </ligand>
</feature>
<dbReference type="UniPathway" id="UPA00392"/>
<dbReference type="STRING" id="330214.NIDE1121"/>
<feature type="binding site" evidence="9">
    <location>
        <position position="168"/>
    </location>
    <ligand>
        <name>cob(II)alamin</name>
        <dbReference type="ChEBI" id="CHEBI:16304"/>
    </ligand>
</feature>
<feature type="binding site" evidence="9">
    <location>
        <position position="257"/>
    </location>
    <ligand>
        <name>[4Fe-4S] cluster</name>
        <dbReference type="ChEBI" id="CHEBI:49883"/>
        <label>2</label>
    </ligand>
</feature>
<feature type="domain" description="4Fe-4S ferredoxin-type" evidence="11">
    <location>
        <begin position="189"/>
        <end position="218"/>
    </location>
</feature>
<dbReference type="PROSITE" id="PS51379">
    <property type="entry name" value="4FE4S_FER_2"/>
    <property type="match status" value="1"/>
</dbReference>
<feature type="binding site" evidence="9">
    <location>
        <position position="254"/>
    </location>
    <ligand>
        <name>[4Fe-4S] cluster</name>
        <dbReference type="ChEBI" id="CHEBI:49883"/>
        <label>2</label>
    </ligand>
</feature>
<reference evidence="12 13" key="1">
    <citation type="journal article" date="2010" name="Proc. Natl. Acad. Sci. U.S.A.">
        <title>A Nitrospira metagenome illuminates the physiology and evolution of globally important nitrite-oxidizing bacteria.</title>
        <authorList>
            <person name="Lucker S."/>
            <person name="Wagner M."/>
            <person name="Maixner F."/>
            <person name="Pelletier E."/>
            <person name="Koch H."/>
            <person name="Vacherie B."/>
            <person name="Rattei T."/>
            <person name="Sinninghe Damste J."/>
            <person name="Spieck E."/>
            <person name="Le Paslier D."/>
            <person name="Daims H."/>
        </authorList>
    </citation>
    <scope>NUCLEOTIDE SEQUENCE [LARGE SCALE GENOMIC DNA]</scope>
</reference>
<feature type="binding site" evidence="9">
    <location>
        <position position="226"/>
    </location>
    <ligand>
        <name>cob(II)alamin</name>
        <dbReference type="ChEBI" id="CHEBI:16304"/>
    </ligand>
</feature>
<comment type="function">
    <text evidence="9">Catalyzes the conversion of epoxyqueuosine (oQ) to queuosine (Q), which is a hypermodified base found in the wobble positions of tRNA(Asp), tRNA(Asn), tRNA(His) and tRNA(Tyr).</text>
</comment>
<evidence type="ECO:0000256" key="2">
    <source>
        <dbReference type="ARBA" id="ARBA00022490"/>
    </source>
</evidence>
<dbReference type="InterPro" id="IPR017896">
    <property type="entry name" value="4Fe4S_Fe-S-bd"/>
</dbReference>
<feature type="binding site" evidence="9">
    <location>
        <position position="224"/>
    </location>
    <ligand>
        <name>[4Fe-4S] cluster</name>
        <dbReference type="ChEBI" id="CHEBI:49883"/>
        <label>2</label>
    </ligand>
</feature>
<evidence type="ECO:0000256" key="3">
    <source>
        <dbReference type="ARBA" id="ARBA00022694"/>
    </source>
</evidence>
<dbReference type="AlphaFoldDB" id="D8PCC1"/>
<feature type="binding site" evidence="9">
    <location>
        <position position="179"/>
    </location>
    <ligand>
        <name>cob(II)alamin</name>
        <dbReference type="ChEBI" id="CHEBI:16304"/>
    </ligand>
</feature>
<feature type="binding site" evidence="9">
    <location>
        <position position="198"/>
    </location>
    <ligand>
        <name>[4Fe-4S] cluster</name>
        <dbReference type="ChEBI" id="CHEBI:49883"/>
        <label>1</label>
    </ligand>
</feature>
<dbReference type="GO" id="GO:0051539">
    <property type="term" value="F:4 iron, 4 sulfur cluster binding"/>
    <property type="evidence" value="ECO:0007669"/>
    <property type="project" value="UniProtKB-KW"/>
</dbReference>
<organism evidence="12 13">
    <name type="scientific">Nitrospira defluvii</name>
    <dbReference type="NCBI Taxonomy" id="330214"/>
    <lineage>
        <taxon>Bacteria</taxon>
        <taxon>Pseudomonadati</taxon>
        <taxon>Nitrospirota</taxon>
        <taxon>Nitrospiria</taxon>
        <taxon>Nitrospirales</taxon>
        <taxon>Nitrospiraceae</taxon>
        <taxon>Nitrospira</taxon>
    </lineage>
</organism>
<evidence type="ECO:0000256" key="7">
    <source>
        <dbReference type="ARBA" id="ARBA00023004"/>
    </source>
</evidence>